<name>A0A1F5JAP6_9BACT</name>
<evidence type="ECO:0008006" key="3">
    <source>
        <dbReference type="Google" id="ProtNLM"/>
    </source>
</evidence>
<protein>
    <recommendedName>
        <fullName evidence="3">SprT-like domain-containing protein</fullName>
    </recommendedName>
</protein>
<gene>
    <name evidence="1" type="ORF">A3C26_03525</name>
</gene>
<reference evidence="1 2" key="1">
    <citation type="journal article" date="2016" name="Nat. Commun.">
        <title>Thousands of microbial genomes shed light on interconnected biogeochemical processes in an aquifer system.</title>
        <authorList>
            <person name="Anantharaman K."/>
            <person name="Brown C.T."/>
            <person name="Hug L.A."/>
            <person name="Sharon I."/>
            <person name="Castelle C.J."/>
            <person name="Probst A.J."/>
            <person name="Thomas B.C."/>
            <person name="Singh A."/>
            <person name="Wilkins M.J."/>
            <person name="Karaoz U."/>
            <person name="Brodie E.L."/>
            <person name="Williams K.H."/>
            <person name="Hubbard S.S."/>
            <person name="Banfield J.F."/>
        </authorList>
    </citation>
    <scope>NUCLEOTIDE SEQUENCE [LARGE SCALE GENOMIC DNA]</scope>
</reference>
<dbReference type="Proteomes" id="UP000177042">
    <property type="component" value="Unassembled WGS sequence"/>
</dbReference>
<organism evidence="1 2">
    <name type="scientific">Candidatus Daviesbacteria bacterium RIFCSPHIGHO2_02_FULL_39_12</name>
    <dbReference type="NCBI Taxonomy" id="1797770"/>
    <lineage>
        <taxon>Bacteria</taxon>
        <taxon>Candidatus Daviesiibacteriota</taxon>
    </lineage>
</organism>
<proteinExistence type="predicted"/>
<accession>A0A1F5JAP6</accession>
<evidence type="ECO:0000313" key="1">
    <source>
        <dbReference type="EMBL" id="OGE25590.1"/>
    </source>
</evidence>
<evidence type="ECO:0000313" key="2">
    <source>
        <dbReference type="Proteomes" id="UP000177042"/>
    </source>
</evidence>
<dbReference type="AlphaFoldDB" id="A0A1F5JAP6"/>
<dbReference type="EMBL" id="MFCX01000023">
    <property type="protein sequence ID" value="OGE25590.1"/>
    <property type="molecule type" value="Genomic_DNA"/>
</dbReference>
<comment type="caution">
    <text evidence="1">The sequence shown here is derived from an EMBL/GenBank/DDBJ whole genome shotgun (WGS) entry which is preliminary data.</text>
</comment>
<sequence length="137" mass="15798">MPAQLRDNNWLLSRLDDLWSHYFADVSQDNPVLIGFGRYSKYRLGSIKMERRGHRSKITITGMFKNPNIPTAVVDHTIAHELVHYTHGFSSKKVRLHRYPHAGGIVNKELEQRGMGFLTKAYKSWIKKYVSKSIGAN</sequence>